<dbReference type="InterPro" id="IPR027914">
    <property type="entry name" value="DUF4456"/>
</dbReference>
<accession>A2E8C5</accession>
<evidence type="ECO:0000313" key="6">
    <source>
        <dbReference type="Proteomes" id="UP000001542"/>
    </source>
</evidence>
<feature type="region of interest" description="Disordered" evidence="2">
    <location>
        <begin position="479"/>
        <end position="513"/>
    </location>
</feature>
<feature type="compositionally biased region" description="Polar residues" evidence="2">
    <location>
        <begin position="487"/>
        <end position="501"/>
    </location>
</feature>
<feature type="compositionally biased region" description="Polar residues" evidence="2">
    <location>
        <begin position="1265"/>
        <end position="1276"/>
    </location>
</feature>
<feature type="region of interest" description="Disordered" evidence="2">
    <location>
        <begin position="546"/>
        <end position="591"/>
    </location>
</feature>
<feature type="region of interest" description="Disordered" evidence="2">
    <location>
        <begin position="1258"/>
        <end position="1309"/>
    </location>
</feature>
<evidence type="ECO:0000256" key="2">
    <source>
        <dbReference type="SAM" id="MobiDB-lite"/>
    </source>
</evidence>
<keyword evidence="1" id="KW-0175">Coiled coil</keyword>
<keyword evidence="6" id="KW-1185">Reference proteome</keyword>
<dbReference type="InParanoid" id="A2E8C5"/>
<name>A2E8C5_TRIV3</name>
<organism evidence="5 6">
    <name type="scientific">Trichomonas vaginalis (strain ATCC PRA-98 / G3)</name>
    <dbReference type="NCBI Taxonomy" id="412133"/>
    <lineage>
        <taxon>Eukaryota</taxon>
        <taxon>Metamonada</taxon>
        <taxon>Parabasalia</taxon>
        <taxon>Trichomonadida</taxon>
        <taxon>Trichomonadidae</taxon>
        <taxon>Trichomonas</taxon>
    </lineage>
</organism>
<dbReference type="OrthoDB" id="10545852at2759"/>
<feature type="compositionally biased region" description="Basic and acidic residues" evidence="2">
    <location>
        <begin position="1294"/>
        <end position="1309"/>
    </location>
</feature>
<reference evidence="5" key="1">
    <citation type="submission" date="2006-10" db="EMBL/GenBank/DDBJ databases">
        <authorList>
            <person name="Amadeo P."/>
            <person name="Zhao Q."/>
            <person name="Wortman J."/>
            <person name="Fraser-Liggett C."/>
            <person name="Carlton J."/>
        </authorList>
    </citation>
    <scope>NUCLEOTIDE SEQUENCE</scope>
    <source>
        <strain evidence="5">G3</strain>
    </source>
</reference>
<dbReference type="Pfam" id="PF14644">
    <property type="entry name" value="DUF4456"/>
    <property type="match status" value="1"/>
</dbReference>
<dbReference type="VEuPathDB" id="TrichDB:TVAGG3_0551280"/>
<evidence type="ECO:0000259" key="4">
    <source>
        <dbReference type="Pfam" id="PF14644"/>
    </source>
</evidence>
<dbReference type="EMBL" id="DS113326">
    <property type="protein sequence ID" value="EAY11053.1"/>
    <property type="molecule type" value="Genomic_DNA"/>
</dbReference>
<dbReference type="VEuPathDB" id="TrichDB:TVAG_044770"/>
<evidence type="ECO:0000256" key="1">
    <source>
        <dbReference type="SAM" id="Coils"/>
    </source>
</evidence>
<dbReference type="InterPro" id="IPR028089">
    <property type="entry name" value="DUF4455"/>
</dbReference>
<gene>
    <name evidence="5" type="ORF">TVAG_044770</name>
</gene>
<dbReference type="RefSeq" id="XP_001323276.1">
    <property type="nucleotide sequence ID" value="XM_001323241.1"/>
</dbReference>
<dbReference type="KEGG" id="tva:4769011"/>
<proteinExistence type="predicted"/>
<dbReference type="PANTHER" id="PTHR21444:SF14">
    <property type="entry name" value="COILED-COIL DOMAIN-CONTAINING PROTEIN 180"/>
    <property type="match status" value="1"/>
</dbReference>
<dbReference type="PANTHER" id="PTHR21444">
    <property type="entry name" value="COILED-COIL DOMAIN-CONTAINING PROTEIN 180"/>
    <property type="match status" value="1"/>
</dbReference>
<feature type="domain" description="DUF4455" evidence="3">
    <location>
        <begin position="25"/>
        <end position="480"/>
    </location>
</feature>
<feature type="region of interest" description="Disordered" evidence="2">
    <location>
        <begin position="947"/>
        <end position="1010"/>
    </location>
</feature>
<feature type="compositionally biased region" description="Basic and acidic residues" evidence="2">
    <location>
        <begin position="965"/>
        <end position="1008"/>
    </location>
</feature>
<evidence type="ECO:0000313" key="5">
    <source>
        <dbReference type="EMBL" id="EAY11053.1"/>
    </source>
</evidence>
<dbReference type="Proteomes" id="UP000001542">
    <property type="component" value="Unassembled WGS sequence"/>
</dbReference>
<feature type="coiled-coil region" evidence="1">
    <location>
        <begin position="276"/>
        <end position="318"/>
    </location>
</feature>
<dbReference type="OMA" id="FQEEQNM"/>
<evidence type="ECO:0008006" key="7">
    <source>
        <dbReference type="Google" id="ProtNLM"/>
    </source>
</evidence>
<protein>
    <recommendedName>
        <fullName evidence="7">DUF4455 domain-containing protein</fullName>
    </recommendedName>
</protein>
<feature type="domain" description="DUF4456" evidence="4">
    <location>
        <begin position="1029"/>
        <end position="1235"/>
    </location>
</feature>
<evidence type="ECO:0000259" key="3">
    <source>
        <dbReference type="Pfam" id="PF14643"/>
    </source>
</evidence>
<reference evidence="5" key="2">
    <citation type="journal article" date="2007" name="Science">
        <title>Draft genome sequence of the sexually transmitted pathogen Trichomonas vaginalis.</title>
        <authorList>
            <person name="Carlton J.M."/>
            <person name="Hirt R.P."/>
            <person name="Silva J.C."/>
            <person name="Delcher A.L."/>
            <person name="Schatz M."/>
            <person name="Zhao Q."/>
            <person name="Wortman J.R."/>
            <person name="Bidwell S.L."/>
            <person name="Alsmark U.C.M."/>
            <person name="Besteiro S."/>
            <person name="Sicheritz-Ponten T."/>
            <person name="Noel C.J."/>
            <person name="Dacks J.B."/>
            <person name="Foster P.G."/>
            <person name="Simillion C."/>
            <person name="Van de Peer Y."/>
            <person name="Miranda-Saavedra D."/>
            <person name="Barton G.J."/>
            <person name="Westrop G.D."/>
            <person name="Mueller S."/>
            <person name="Dessi D."/>
            <person name="Fiori P.L."/>
            <person name="Ren Q."/>
            <person name="Paulsen I."/>
            <person name="Zhang H."/>
            <person name="Bastida-Corcuera F.D."/>
            <person name="Simoes-Barbosa A."/>
            <person name="Brown M.T."/>
            <person name="Hayes R.D."/>
            <person name="Mukherjee M."/>
            <person name="Okumura C.Y."/>
            <person name="Schneider R."/>
            <person name="Smith A.J."/>
            <person name="Vanacova S."/>
            <person name="Villalvazo M."/>
            <person name="Haas B.J."/>
            <person name="Pertea M."/>
            <person name="Feldblyum T.V."/>
            <person name="Utterback T.R."/>
            <person name="Shu C.L."/>
            <person name="Osoegawa K."/>
            <person name="de Jong P.J."/>
            <person name="Hrdy I."/>
            <person name="Horvathova L."/>
            <person name="Zubacova Z."/>
            <person name="Dolezal P."/>
            <person name="Malik S.B."/>
            <person name="Logsdon J.M. Jr."/>
            <person name="Henze K."/>
            <person name="Gupta A."/>
            <person name="Wang C.C."/>
            <person name="Dunne R.L."/>
            <person name="Upcroft J.A."/>
            <person name="Upcroft P."/>
            <person name="White O."/>
            <person name="Salzberg S.L."/>
            <person name="Tang P."/>
            <person name="Chiu C.-H."/>
            <person name="Lee Y.-S."/>
            <person name="Embley T.M."/>
            <person name="Coombs G.H."/>
            <person name="Mottram J.C."/>
            <person name="Tachezy J."/>
            <person name="Fraser-Liggett C.M."/>
            <person name="Johnson P.J."/>
        </authorList>
    </citation>
    <scope>NUCLEOTIDE SEQUENCE [LARGE SCALE GENOMIC DNA]</scope>
    <source>
        <strain evidence="5">G3</strain>
    </source>
</reference>
<dbReference type="STRING" id="5722.A2E8C5"/>
<dbReference type="Pfam" id="PF14643">
    <property type="entry name" value="DUF4455"/>
    <property type="match status" value="1"/>
</dbReference>
<feature type="coiled-coil region" evidence="1">
    <location>
        <begin position="716"/>
        <end position="780"/>
    </location>
</feature>
<sequence length="1384" mass="157776">MSLLSVSKNRADEPQGSSGVLARYQERLASKYSQIVKKLQDKANSQSSECRMQMANKMMLYRQAESEILTNQKAICDSLGTTQEHYDVLKEKLQKLSDELLEKSRNLKTDCMELYDNTFKSLHPLVEECFNESQDIIPQMPVAYADKLPRCVSTLNVNYLRNKQELIKTFFTIELGVMRQNASLMDEFQHRTDEWKANRFNSLVADAKNKFNPNNTIDLMPFYENFHQEQGRFTLCCKKLLQNISLVAPPAQFSMDDLNKWWAEVEDILSLHAEFIKQFTAKLQAKVDEVNNENAEYLQKLEQELVTLKEETESSAAIAEITPLLRASQKYNATVVEKLTKYWENRKVALRKSFESIKEFVTPLINDYAEYTTKLNTFKQNYETEQKTVDEQSTQLLDGYEQTLTQKTNEITTLVDAQKIKQCVDDCKQTLSKIEAEYREHYKKVLAIIEKQPGELVSIYESSETNMLTKLKMKKTANSTEFDEATALNTSASTRQKSNSRAPRRTPKAKESKTTALNVFSFSLENGAKFEEIESIAVIPPIDEYTDEPEVSAHGKGKGKAPPKKPAKPPPRPKKPGQKGKGDEFEEVEAPEFSVTETLPKVDGNIIVYVYTPFNTDIIDWINQFRRIIITDINSIYSNQMRSVSDTQVKQDLVDQLNERLRTHAPRANAIELNIAQARTLQIESRKVQLEKHFRHAVAQFNQSNTNIEGLIARKKTALEKECEKLDTYVNDLNNEKSSTNFSVLGQNLHISERQFNASLEATRQDLMKEIDNLQKFTNDSNERFIKNIVGDEGCPQEETDMANEYFGRMKEQVDIVIGKMRENANGQLDQINQRCQEILQNFDSLMPIHQADVSFIEQLNSMEMEAKSKFETLLARNKSRESEIDFAIQKATEAQAYVSGEPQQVMLKQFESLDNIRVLMAKRGNYLSLLTSNVSTEPIGYTIDLGDEGGDKVAPMESPTAKGSDSKGKRPKSKKSERDSKPKEAPKKQDVKAKATDKVDKTEDKTESTLSFSQHLQNIGQDFTAAVNKSSTDYYNTLKGRKIGITRTEQIPPAQQELVDNMQQRWTKLIESSQSVTEQSVLRFRSQVINASTVARSAAKVIFDCFEKYYDQMVVTARSDVQQKFEVDMKQLQAERTKNKQNLTPALADPNNSEQFAQLINQEQDRTAKESKTIMEFQGGVLSAEKHVAQLFMTHIPVVSQMCLQLFDGFILTDDLKQGAAPGAKRKTMKELLKEKMRQEGNGPVDQTRNVKIRQWPALPAQMSPLNPQTPTEGTGTAEKSERSGSRKKKRPAKTEKTVAAEPSNDKESGVVLSSLDTVLHHGAIVERNRCFDEYEEKLKKRIDEFQEYTKSLINDMNAFTAHWKLCVQKIKPNNSFFETQNV</sequence>
<feature type="compositionally biased region" description="Basic residues" evidence="2">
    <location>
        <begin position="555"/>
        <end position="578"/>
    </location>
</feature>
<feature type="coiled-coil region" evidence="1">
    <location>
        <begin position="79"/>
        <end position="110"/>
    </location>
</feature>